<gene>
    <name evidence="1" type="ORF">EVAR_82746_1</name>
</gene>
<proteinExistence type="predicted"/>
<dbReference type="Proteomes" id="UP000299102">
    <property type="component" value="Unassembled WGS sequence"/>
</dbReference>
<evidence type="ECO:0000313" key="2">
    <source>
        <dbReference type="Proteomes" id="UP000299102"/>
    </source>
</evidence>
<evidence type="ECO:0000313" key="1">
    <source>
        <dbReference type="EMBL" id="GBP94213.1"/>
    </source>
</evidence>
<comment type="caution">
    <text evidence="1">The sequence shown here is derived from an EMBL/GenBank/DDBJ whole genome shotgun (WGS) entry which is preliminary data.</text>
</comment>
<organism evidence="1 2">
    <name type="scientific">Eumeta variegata</name>
    <name type="common">Bagworm moth</name>
    <name type="synonym">Eumeta japonica</name>
    <dbReference type="NCBI Taxonomy" id="151549"/>
    <lineage>
        <taxon>Eukaryota</taxon>
        <taxon>Metazoa</taxon>
        <taxon>Ecdysozoa</taxon>
        <taxon>Arthropoda</taxon>
        <taxon>Hexapoda</taxon>
        <taxon>Insecta</taxon>
        <taxon>Pterygota</taxon>
        <taxon>Neoptera</taxon>
        <taxon>Endopterygota</taxon>
        <taxon>Lepidoptera</taxon>
        <taxon>Glossata</taxon>
        <taxon>Ditrysia</taxon>
        <taxon>Tineoidea</taxon>
        <taxon>Psychidae</taxon>
        <taxon>Oiketicinae</taxon>
        <taxon>Eumeta</taxon>
    </lineage>
</organism>
<keyword evidence="2" id="KW-1185">Reference proteome</keyword>
<accession>A0A4C2A4P0</accession>
<protein>
    <submittedName>
        <fullName evidence="1">Uncharacterized protein</fullName>
    </submittedName>
</protein>
<dbReference type="AlphaFoldDB" id="A0A4C2A4P0"/>
<dbReference type="EMBL" id="BGZK01002475">
    <property type="protein sequence ID" value="GBP94213.1"/>
    <property type="molecule type" value="Genomic_DNA"/>
</dbReference>
<sequence length="189" mass="21765">MRDRLQQNNKRSITILGSDNFPRRGESKTVDVRPFYDTTLLESAAPRINQNIYSPLWLPCELLENASTAVSPLKHVSVRGYRVLTHACIRHDTSKEKYKLQNKRKEKYLKKKEKGLIKTVDQMTPREQRKARKIWKKKAKSVGNDLLQNVTNIPAVPSTSDVDDQLPQRISQKALAAKLNQTEQEDNDI</sequence>
<reference evidence="1 2" key="1">
    <citation type="journal article" date="2019" name="Commun. Biol.">
        <title>The bagworm genome reveals a unique fibroin gene that provides high tensile strength.</title>
        <authorList>
            <person name="Kono N."/>
            <person name="Nakamura H."/>
            <person name="Ohtoshi R."/>
            <person name="Tomita M."/>
            <person name="Numata K."/>
            <person name="Arakawa K."/>
        </authorList>
    </citation>
    <scope>NUCLEOTIDE SEQUENCE [LARGE SCALE GENOMIC DNA]</scope>
</reference>
<name>A0A4C2A4P0_EUMVA</name>